<dbReference type="PANTHER" id="PTHR10887">
    <property type="entry name" value="DNA2/NAM7 HELICASE FAMILY"/>
    <property type="match status" value="1"/>
</dbReference>
<dbReference type="PANTHER" id="PTHR10887:SF341">
    <property type="entry name" value="NFX1-TYPE ZINC FINGER-CONTAINING PROTEIN 1"/>
    <property type="match status" value="1"/>
</dbReference>
<accession>A0A6P8XWP8</accession>
<dbReference type="GO" id="GO:0031380">
    <property type="term" value="C:nuclear RNA-directed RNA polymerase complex"/>
    <property type="evidence" value="ECO:0007669"/>
    <property type="project" value="TreeGrafter"/>
</dbReference>
<dbReference type="Proteomes" id="UP000515160">
    <property type="component" value="Chromosome 2R"/>
</dbReference>
<sequence length="918" mass="104932">MSDSDDDWFNKDENEIVQNLQQQVKQLEKQEQHEEHIVVTQRPNDYIKQLSLDNSNEPSSTARFGTGDLPNALKMQPLDMFFYFMTDARDLFANQLRANDSQKRLLQYVEVVTRLCQMELGGFDDELVSGFANQIGLLNQMKVFAVRLFTPPSKGILDDESEQLLRNIKWLLLRAHKLGVLGKLGYELIEHFKTQLAQCQLPHLLEHPLCVEFAQELAVLPTVNNLKDEIYPKLDELQRSDPDDVANVAASDSRPQDAAGYISWQRQLLREDFALPLREFVKTIRDKTKVEALINNHLVRPNTRLILNPEFADAEKNNLIFVNISPTVKLDVKYMQSFKNGALLCFTTSYDFDNLILATVGYTSLDMMKKGYLSVEIIKQYNIGKIYDIPLIMFETPVFFEPYLRVHNYLTTCSADNFPMRLYIIDGCLEVAGPACIDPGLRLNYNQKLQIQLNASQKVAIDHAFTHEFCLIQGPPGTGKTHLSVELLKVLLDNAAATKTGPIIVLTYTNDSLDKFLLKASEHTDSIIRFGSQSRLPEIAKYNVQTMVDDQLVPPRLKRLWWLIKCEYKDKFERLQTLYANFDGSQDDYVQIQKAQKDLQLVTEKRNTLRIIFQYYVARNKALLAMTTSCGARLNYLFRLLKSKCLIFEEAAETAETHVLACLTPHTEHVILVGDHKQLQPYTGSYTHQGLQISLFERLIVNGFPVAVLDMQYRMRPCIAELLVPIFYDALANSESVKAYDNVRGMAANMYFVNHKEPEEQLTDMSFVNKHEALKLVELLRALRKYYMLGSHIVILSPYNAQVEYIKLLLPKKEKNNTLVATVDSYQGLEANIVLLSLVRSNAAGQIGFLRLPNRVCVALSRARWGLYMIGNMETLQRGNHELWGAINSKLEAANAIGEEFPLTEEQKVSKTKNKKNK</sequence>
<evidence type="ECO:0000313" key="5">
    <source>
        <dbReference type="RefSeq" id="XP_034117754.2"/>
    </source>
</evidence>
<dbReference type="GO" id="GO:0031048">
    <property type="term" value="P:regulatory ncRNA-mediated heterochromatin formation"/>
    <property type="evidence" value="ECO:0007669"/>
    <property type="project" value="TreeGrafter"/>
</dbReference>
<proteinExistence type="predicted"/>
<keyword evidence="1" id="KW-0175">Coiled coil</keyword>
<dbReference type="InterPro" id="IPR045055">
    <property type="entry name" value="DNA2/NAM7-like"/>
</dbReference>
<dbReference type="Pfam" id="PF13086">
    <property type="entry name" value="AAA_11"/>
    <property type="match status" value="1"/>
</dbReference>
<dbReference type="AlphaFoldDB" id="A0A6P8XWP8"/>
<feature type="domain" description="DNA2/NAM7 helicase-like C-terminal" evidence="3">
    <location>
        <begin position="691"/>
        <end position="873"/>
    </location>
</feature>
<dbReference type="CDD" id="cd17936">
    <property type="entry name" value="EEXXEc_NFX1"/>
    <property type="match status" value="1"/>
</dbReference>
<evidence type="ECO:0000313" key="4">
    <source>
        <dbReference type="Proteomes" id="UP000515160"/>
    </source>
</evidence>
<reference evidence="5" key="1">
    <citation type="submission" date="2025-08" db="UniProtKB">
        <authorList>
            <consortium name="RefSeq"/>
        </authorList>
    </citation>
    <scope>IDENTIFICATION</scope>
    <source>
        <strain evidence="5">15112-1751.03</strain>
        <tissue evidence="5">Whole Adult</tissue>
    </source>
</reference>
<feature type="domain" description="DNA2/NAM7 helicase helicase" evidence="2">
    <location>
        <begin position="452"/>
        <end position="683"/>
    </location>
</feature>
<evidence type="ECO:0000259" key="3">
    <source>
        <dbReference type="Pfam" id="PF13087"/>
    </source>
</evidence>
<evidence type="ECO:0000259" key="2">
    <source>
        <dbReference type="Pfam" id="PF13086"/>
    </source>
</evidence>
<dbReference type="InterPro" id="IPR041679">
    <property type="entry name" value="DNA2/NAM7-like_C"/>
</dbReference>
<dbReference type="InterPro" id="IPR047187">
    <property type="entry name" value="SF1_C_Upf1"/>
</dbReference>
<dbReference type="OrthoDB" id="2423195at2759"/>
<dbReference type="CDD" id="cd18808">
    <property type="entry name" value="SF1_C_Upf1"/>
    <property type="match status" value="1"/>
</dbReference>
<dbReference type="GeneID" id="117576803"/>
<protein>
    <submittedName>
        <fullName evidence="5">NFX1-type zinc finger-containing protein 1</fullName>
    </submittedName>
</protein>
<keyword evidence="4" id="KW-1185">Reference proteome</keyword>
<dbReference type="Gene3D" id="3.40.50.300">
    <property type="entry name" value="P-loop containing nucleotide triphosphate hydrolases"/>
    <property type="match status" value="2"/>
</dbReference>
<evidence type="ECO:0000256" key="1">
    <source>
        <dbReference type="SAM" id="Coils"/>
    </source>
</evidence>
<dbReference type="InterPro" id="IPR027417">
    <property type="entry name" value="P-loop_NTPase"/>
</dbReference>
<organism evidence="4 5">
    <name type="scientific">Drosophila albomicans</name>
    <name type="common">Fruit fly</name>
    <dbReference type="NCBI Taxonomy" id="7291"/>
    <lineage>
        <taxon>Eukaryota</taxon>
        <taxon>Metazoa</taxon>
        <taxon>Ecdysozoa</taxon>
        <taxon>Arthropoda</taxon>
        <taxon>Hexapoda</taxon>
        <taxon>Insecta</taxon>
        <taxon>Pterygota</taxon>
        <taxon>Neoptera</taxon>
        <taxon>Endopterygota</taxon>
        <taxon>Diptera</taxon>
        <taxon>Brachycera</taxon>
        <taxon>Muscomorpha</taxon>
        <taxon>Ephydroidea</taxon>
        <taxon>Drosophilidae</taxon>
        <taxon>Drosophila</taxon>
    </lineage>
</organism>
<dbReference type="SUPFAM" id="SSF52540">
    <property type="entry name" value="P-loop containing nucleoside triphosphate hydrolases"/>
    <property type="match status" value="1"/>
</dbReference>
<feature type="coiled-coil region" evidence="1">
    <location>
        <begin position="10"/>
        <end position="37"/>
    </location>
</feature>
<gene>
    <name evidence="5" type="primary">LOC117576803</name>
</gene>
<name>A0A6P8XWP8_DROAB</name>
<dbReference type="InterPro" id="IPR041677">
    <property type="entry name" value="DNA2/NAM7_AAA_11"/>
</dbReference>
<dbReference type="Pfam" id="PF13087">
    <property type="entry name" value="AAA_12"/>
    <property type="match status" value="1"/>
</dbReference>
<dbReference type="RefSeq" id="XP_034117754.2">
    <property type="nucleotide sequence ID" value="XM_034261863.2"/>
</dbReference>
<dbReference type="GO" id="GO:0004386">
    <property type="term" value="F:helicase activity"/>
    <property type="evidence" value="ECO:0007669"/>
    <property type="project" value="InterPro"/>
</dbReference>